<proteinExistence type="predicted"/>
<keyword evidence="4" id="KW-1185">Reference proteome</keyword>
<dbReference type="RefSeq" id="WP_394417128.1">
    <property type="nucleotide sequence ID" value="NZ_JBIGIC010000020.1"/>
</dbReference>
<feature type="region of interest" description="Disordered" evidence="1">
    <location>
        <begin position="38"/>
        <end position="58"/>
    </location>
</feature>
<keyword evidence="2" id="KW-0472">Membrane</keyword>
<feature type="transmembrane region" description="Helical" evidence="2">
    <location>
        <begin position="6"/>
        <end position="28"/>
    </location>
</feature>
<protein>
    <recommendedName>
        <fullName evidence="5">DUF1043 family protein</fullName>
    </recommendedName>
</protein>
<evidence type="ECO:0000256" key="2">
    <source>
        <dbReference type="SAM" id="Phobius"/>
    </source>
</evidence>
<evidence type="ECO:0008006" key="5">
    <source>
        <dbReference type="Google" id="ProtNLM"/>
    </source>
</evidence>
<feature type="region of interest" description="Disordered" evidence="1">
    <location>
        <begin position="75"/>
        <end position="124"/>
    </location>
</feature>
<comment type="caution">
    <text evidence="3">The sequence shown here is derived from an EMBL/GenBank/DDBJ whole genome shotgun (WGS) entry which is preliminary data.</text>
</comment>
<feature type="compositionally biased region" description="Pro residues" evidence="1">
    <location>
        <begin position="77"/>
        <end position="86"/>
    </location>
</feature>
<evidence type="ECO:0000313" key="4">
    <source>
        <dbReference type="Proteomes" id="UP001606134"/>
    </source>
</evidence>
<dbReference type="EMBL" id="JBIGIC010000020">
    <property type="protein sequence ID" value="MFG6490249.1"/>
    <property type="molecule type" value="Genomic_DNA"/>
</dbReference>
<evidence type="ECO:0000256" key="1">
    <source>
        <dbReference type="SAM" id="MobiDB-lite"/>
    </source>
</evidence>
<keyword evidence="2" id="KW-1133">Transmembrane helix</keyword>
<organism evidence="3 4">
    <name type="scientific">Pelomonas candidula</name>
    <dbReference type="NCBI Taxonomy" id="3299025"/>
    <lineage>
        <taxon>Bacteria</taxon>
        <taxon>Pseudomonadati</taxon>
        <taxon>Pseudomonadota</taxon>
        <taxon>Betaproteobacteria</taxon>
        <taxon>Burkholderiales</taxon>
        <taxon>Sphaerotilaceae</taxon>
        <taxon>Roseateles</taxon>
    </lineage>
</organism>
<feature type="compositionally biased region" description="Basic and acidic residues" evidence="1">
    <location>
        <begin position="92"/>
        <end position="106"/>
    </location>
</feature>
<sequence length="124" mass="13611">MDNGQLLPLLGGVAVGGVLGAGGLYVWLSGRIKQEAQRHHHAEQARQLSAQQVTQARKQIEQLQRENHELRLAVRPAPRPAPPPEVPVDAAEAARRYAESKLKPPEPAEQPKAFKDTVVLPRAR</sequence>
<evidence type="ECO:0000313" key="3">
    <source>
        <dbReference type="EMBL" id="MFG6490249.1"/>
    </source>
</evidence>
<name>A0ABW7HK14_9BURK</name>
<dbReference type="Proteomes" id="UP001606134">
    <property type="component" value="Unassembled WGS sequence"/>
</dbReference>
<accession>A0ABW7HK14</accession>
<gene>
    <name evidence="3" type="ORF">ACG04R_26490</name>
</gene>
<feature type="compositionally biased region" description="Polar residues" evidence="1">
    <location>
        <begin position="46"/>
        <end position="57"/>
    </location>
</feature>
<reference evidence="3 4" key="1">
    <citation type="submission" date="2024-08" db="EMBL/GenBank/DDBJ databases">
        <authorList>
            <person name="Lu H."/>
        </authorList>
    </citation>
    <scope>NUCLEOTIDE SEQUENCE [LARGE SCALE GENOMIC DNA]</scope>
    <source>
        <strain evidence="3 4">BYS78W</strain>
    </source>
</reference>
<keyword evidence="2" id="KW-0812">Transmembrane</keyword>